<dbReference type="Pfam" id="PF01142">
    <property type="entry name" value="TruD"/>
    <property type="match status" value="1"/>
</dbReference>
<dbReference type="EMBL" id="JAAAPU010000044">
    <property type="protein sequence ID" value="KAF4205303.1"/>
    <property type="molecule type" value="Genomic_DNA"/>
</dbReference>
<sequence length="768" mass="85132">MEGTDIVESPRKRLKTEDTTVSDDVVLPPSTVPALEISDGDAQALKEAEVGITEFVSSDNVGFSGVLKKRYTDFLVNEILPSGEVLHLRNLNPPTSPADGTKNNDAETKPEAPVADNTAESAAAGEKDAPAAKEEAAAEFQISEEDKALLESFFGTEATERILALHTRALSNPRARPNELGRVNTVVVTDRDQRIKIHQAIRRIFNSQLESQTDSEGMMNISAAPNRNKRNPQGGRGSGRERGRLNFEELGGSYLHFTIYKENKDTMEVISFLARSMKMAPRSFQFAGTKDRRGVTVQRACVSRVFADRLAKLNSALRNSAVGDYEYCRHGLELGDLKGNEFVITLRECVIPGVDLQNREDAIAKAKEFVGSALRNLRERGYFNYYGLQRFGTFATRTDMVGVKMLQGDFKGACDAILHYSPHILAAAQEGNSTSTISSDDKARAEAIHIFQTTGKVTEAVEKLPRKFSAENNLIRHLGRSQNDYLGALQTIPRNLRLMYVHAYQSLVWNFAVGERWRLYGDKVVEGDLVLIHEHREKVEATGPEAEVDADGEVVVKPAAHDSAYSAEDMFERARALTAEEAASGKYSIFDVVLPLPGFDVVYPANEMTNFYKRFMGSEQGGGLDPFDMRRKWKDISLSGGYRKVLSRMGVDYSVDVKLYSQDDEQFVQTDLDRLNGKEAATESNADSADKIAVILKFQLGSSQYATMALRELMKGKVVAYKPDFGGGRTDKYRQIASFNKESRGTAQQSFETSSQTVKNAHLIEIVQ</sequence>
<proteinExistence type="inferred from homology"/>
<accession>A0AAN5YTI8</accession>
<keyword evidence="2" id="KW-0413">Isomerase</keyword>
<dbReference type="GO" id="GO:0003723">
    <property type="term" value="F:RNA binding"/>
    <property type="evidence" value="ECO:0007669"/>
    <property type="project" value="InterPro"/>
</dbReference>
<reference evidence="5" key="2">
    <citation type="submission" date="2020-04" db="EMBL/GenBank/DDBJ databases">
        <authorList>
            <person name="Santos R.A.C."/>
            <person name="Steenwyk J.L."/>
            <person name="Rivero-Menendez O."/>
            <person name="Mead M.E."/>
            <person name="Silva L.P."/>
            <person name="Bastos R.W."/>
            <person name="Alastruey-Izquierdo A."/>
            <person name="Goldman G.H."/>
            <person name="Rokas A."/>
        </authorList>
    </citation>
    <scope>NUCLEOTIDE SEQUENCE</scope>
    <source>
        <strain evidence="5">CNM-CM8927</strain>
    </source>
</reference>
<dbReference type="PIRSF" id="PIRSF037016">
    <property type="entry name" value="Pseudouridin_synth_euk_prd"/>
    <property type="match status" value="1"/>
</dbReference>
<reference evidence="5" key="1">
    <citation type="journal article" date="2020" name="bioRxiv">
        <title>Genomic and phenotypic heterogeneity of clinical isolates of the human pathogens Aspergillus fumigatus, Aspergillus lentulus and Aspergillus fumigatiaffinis.</title>
        <authorList>
            <person name="dos Santos R.A.C."/>
            <person name="Steenwyk J.L."/>
            <person name="Rivero-Menendez O."/>
            <person name="Mead M.E."/>
            <person name="Silva L.P."/>
            <person name="Bastos R.W."/>
            <person name="Alastruey-Izquierdo A."/>
            <person name="Goldman G.H."/>
            <person name="Rokas A."/>
        </authorList>
    </citation>
    <scope>NUCLEOTIDE SEQUENCE</scope>
    <source>
        <strain evidence="5">CNM-CM8927</strain>
    </source>
</reference>
<feature type="domain" description="TRUD" evidence="4">
    <location>
        <begin position="381"/>
        <end position="648"/>
    </location>
</feature>
<evidence type="ECO:0000256" key="1">
    <source>
        <dbReference type="ARBA" id="ARBA00007953"/>
    </source>
</evidence>
<dbReference type="AlphaFoldDB" id="A0AAN5YTI8"/>
<comment type="similarity">
    <text evidence="1">Belongs to the pseudouridine synthase TruD family.</text>
</comment>
<dbReference type="InterPro" id="IPR020103">
    <property type="entry name" value="PsdUridine_synth_cat_dom_sf"/>
</dbReference>
<feature type="region of interest" description="Disordered" evidence="3">
    <location>
        <begin position="212"/>
        <end position="243"/>
    </location>
</feature>
<name>A0AAN5YTI8_ASPLE</name>
<evidence type="ECO:0000313" key="6">
    <source>
        <dbReference type="Proteomes" id="UP000649114"/>
    </source>
</evidence>
<dbReference type="InterPro" id="IPR011760">
    <property type="entry name" value="PsdUridine_synth_TruD_insert"/>
</dbReference>
<dbReference type="Proteomes" id="UP000649114">
    <property type="component" value="Unassembled WGS sequence"/>
</dbReference>
<protein>
    <recommendedName>
        <fullName evidence="4">TRUD domain-containing protein</fullName>
    </recommendedName>
</protein>
<evidence type="ECO:0000259" key="4">
    <source>
        <dbReference type="PROSITE" id="PS50984"/>
    </source>
</evidence>
<feature type="compositionally biased region" description="Basic and acidic residues" evidence="3">
    <location>
        <begin position="8"/>
        <end position="18"/>
    </location>
</feature>
<feature type="region of interest" description="Disordered" evidence="3">
    <location>
        <begin position="1"/>
        <end position="27"/>
    </location>
</feature>
<dbReference type="Gene3D" id="3.30.2350.20">
    <property type="entry name" value="TruD, catalytic domain"/>
    <property type="match status" value="2"/>
</dbReference>
<dbReference type="SUPFAM" id="SSF55120">
    <property type="entry name" value="Pseudouridine synthase"/>
    <property type="match status" value="1"/>
</dbReference>
<dbReference type="FunFam" id="3.30.2350.20:FF:000007">
    <property type="entry name" value="PUS7p Pseudouridine synthase"/>
    <property type="match status" value="1"/>
</dbReference>
<dbReference type="FunFam" id="3.30.2350.20:FF:000009">
    <property type="entry name" value="Pseudouridine synthase TruD/Pus7, putative"/>
    <property type="match status" value="1"/>
</dbReference>
<gene>
    <name evidence="5" type="ORF">CNMCM8927_006305</name>
</gene>
<dbReference type="InterPro" id="IPR001656">
    <property type="entry name" value="PsdUridine_synth_TruD"/>
</dbReference>
<dbReference type="PANTHER" id="PTHR13326">
    <property type="entry name" value="TRNA PSEUDOURIDINE SYNTHASE D"/>
    <property type="match status" value="1"/>
</dbReference>
<dbReference type="GO" id="GO:0009982">
    <property type="term" value="F:pseudouridine synthase activity"/>
    <property type="evidence" value="ECO:0007669"/>
    <property type="project" value="InterPro"/>
</dbReference>
<dbReference type="PROSITE" id="PS50984">
    <property type="entry name" value="TRUD"/>
    <property type="match status" value="1"/>
</dbReference>
<feature type="compositionally biased region" description="Basic and acidic residues" evidence="3">
    <location>
        <begin position="125"/>
        <end position="134"/>
    </location>
</feature>
<evidence type="ECO:0000313" key="5">
    <source>
        <dbReference type="EMBL" id="KAF4205303.1"/>
    </source>
</evidence>
<organism evidence="5 6">
    <name type="scientific">Aspergillus lentulus</name>
    <dbReference type="NCBI Taxonomy" id="293939"/>
    <lineage>
        <taxon>Eukaryota</taxon>
        <taxon>Fungi</taxon>
        <taxon>Dikarya</taxon>
        <taxon>Ascomycota</taxon>
        <taxon>Pezizomycotina</taxon>
        <taxon>Eurotiomycetes</taxon>
        <taxon>Eurotiomycetidae</taxon>
        <taxon>Eurotiales</taxon>
        <taxon>Aspergillaceae</taxon>
        <taxon>Aspergillus</taxon>
        <taxon>Aspergillus subgen. Fumigati</taxon>
    </lineage>
</organism>
<evidence type="ECO:0000256" key="2">
    <source>
        <dbReference type="ARBA" id="ARBA00023235"/>
    </source>
</evidence>
<dbReference type="GO" id="GO:0001522">
    <property type="term" value="P:pseudouridine synthesis"/>
    <property type="evidence" value="ECO:0007669"/>
    <property type="project" value="InterPro"/>
</dbReference>
<dbReference type="InterPro" id="IPR042214">
    <property type="entry name" value="TruD_catalytic"/>
</dbReference>
<comment type="caution">
    <text evidence="5">The sequence shown here is derived from an EMBL/GenBank/DDBJ whole genome shotgun (WGS) entry which is preliminary data.</text>
</comment>
<dbReference type="PANTHER" id="PTHR13326:SF21">
    <property type="entry name" value="PSEUDOURIDYLATE SYNTHASE PUS7L"/>
    <property type="match status" value="1"/>
</dbReference>
<feature type="region of interest" description="Disordered" evidence="3">
    <location>
        <begin position="87"/>
        <end position="134"/>
    </location>
</feature>
<evidence type="ECO:0000256" key="3">
    <source>
        <dbReference type="SAM" id="MobiDB-lite"/>
    </source>
</evidence>
<dbReference type="GO" id="GO:0005634">
    <property type="term" value="C:nucleus"/>
    <property type="evidence" value="ECO:0007669"/>
    <property type="project" value="TreeGrafter"/>
</dbReference>
<dbReference type="CDD" id="cd02576">
    <property type="entry name" value="PseudoU_synth_ScPUS7"/>
    <property type="match status" value="1"/>
</dbReference>
<dbReference type="NCBIfam" id="TIGR00094">
    <property type="entry name" value="tRNA_TruD_broad"/>
    <property type="match status" value="1"/>
</dbReference>